<dbReference type="Gene3D" id="1.20.58.340">
    <property type="entry name" value="Magnesium transport protein CorA, transmembrane region"/>
    <property type="match status" value="1"/>
</dbReference>
<evidence type="ECO:0000313" key="2">
    <source>
        <dbReference type="EMBL" id="KUJ21420.1"/>
    </source>
</evidence>
<feature type="transmembrane region" description="Helical" evidence="1">
    <location>
        <begin position="390"/>
        <end position="414"/>
    </location>
</feature>
<dbReference type="Proteomes" id="UP000070700">
    <property type="component" value="Unassembled WGS sequence"/>
</dbReference>
<dbReference type="EMBL" id="KQ947408">
    <property type="protein sequence ID" value="KUJ21420.1"/>
    <property type="molecule type" value="Genomic_DNA"/>
</dbReference>
<dbReference type="KEGG" id="psco:LY89DRAFT_433164"/>
<protein>
    <submittedName>
        <fullName evidence="2">Uncharacterized protein</fullName>
    </submittedName>
</protein>
<dbReference type="OrthoDB" id="5392974at2759"/>
<accession>A0A194XME3</accession>
<keyword evidence="1" id="KW-1133">Transmembrane helix</keyword>
<reference evidence="2 3" key="1">
    <citation type="submission" date="2015-10" db="EMBL/GenBank/DDBJ databases">
        <title>Full genome of DAOMC 229536 Phialocephala scopiformis, a fungal endophyte of spruce producing the potent anti-insectan compound rugulosin.</title>
        <authorList>
            <consortium name="DOE Joint Genome Institute"/>
            <person name="Walker A.K."/>
            <person name="Frasz S.L."/>
            <person name="Seifert K.A."/>
            <person name="Miller J.D."/>
            <person name="Mondo S.J."/>
            <person name="Labutti K."/>
            <person name="Lipzen A."/>
            <person name="Dockter R."/>
            <person name="Kennedy M."/>
            <person name="Grigoriev I.V."/>
            <person name="Spatafora J.W."/>
        </authorList>
    </citation>
    <scope>NUCLEOTIDE SEQUENCE [LARGE SCALE GENOMIC DNA]</scope>
    <source>
        <strain evidence="2 3">CBS 120377</strain>
    </source>
</reference>
<dbReference type="AlphaFoldDB" id="A0A194XME3"/>
<evidence type="ECO:0000256" key="1">
    <source>
        <dbReference type="SAM" id="Phobius"/>
    </source>
</evidence>
<organism evidence="2 3">
    <name type="scientific">Mollisia scopiformis</name>
    <name type="common">Conifer needle endophyte fungus</name>
    <name type="synonym">Phialocephala scopiformis</name>
    <dbReference type="NCBI Taxonomy" id="149040"/>
    <lineage>
        <taxon>Eukaryota</taxon>
        <taxon>Fungi</taxon>
        <taxon>Dikarya</taxon>
        <taxon>Ascomycota</taxon>
        <taxon>Pezizomycotina</taxon>
        <taxon>Leotiomycetes</taxon>
        <taxon>Helotiales</taxon>
        <taxon>Mollisiaceae</taxon>
        <taxon>Mollisia</taxon>
    </lineage>
</organism>
<name>A0A194XME3_MOLSC</name>
<dbReference type="RefSeq" id="XP_018075775.1">
    <property type="nucleotide sequence ID" value="XM_018207495.1"/>
</dbReference>
<feature type="transmembrane region" description="Helical" evidence="1">
    <location>
        <begin position="355"/>
        <end position="375"/>
    </location>
</feature>
<sequence length="440" mass="50376">MDTLWKTHEFDAVDYSVFKAPKRQRSRVALGWAINEEDNSDNNALHWATFGNVKDWATWFDDKESLYDLEMPQKAASFLFFKRDVAPDNLPSDDANILQHIPVDEVSFRLIVDNFHIHRAFPILLENGAASFSRIPCKIGGRECKVYTLRVEEKMEKHTAITITYFPKTKDLESKMYALVLGLNDQEIIKAFGQLRAASGNLFSPFTLMKIFLELERNTRLKFVSDKVTLLETLVDIYGGLPVTMGRATPKPGTYDHRGDDSHGLLNLFLEVGYAKGGIAAWKAQLFGMKKSIKEFRAMSSPTSQEIDPSDYLSRLIEDYHVQIHKCDVLLQAIPLAFQRDTFHQSRLDTRQMKALALLTMVFLPGTFIAILMAVPEFEAMKNVRSLPPWSWYLALTLPLTAVVLVTYVLWVALGDDKWQKRFKTAWEKLNCGRRRGRRA</sequence>
<dbReference type="GeneID" id="28817221"/>
<evidence type="ECO:0000313" key="3">
    <source>
        <dbReference type="Proteomes" id="UP000070700"/>
    </source>
</evidence>
<dbReference type="InParanoid" id="A0A194XME3"/>
<keyword evidence="3" id="KW-1185">Reference proteome</keyword>
<keyword evidence="1" id="KW-0812">Transmembrane</keyword>
<keyword evidence="1" id="KW-0472">Membrane</keyword>
<proteinExistence type="predicted"/>
<gene>
    <name evidence="2" type="ORF">LY89DRAFT_433164</name>
</gene>